<sequence>MSKWGPLPADTSRVGRVTISRNVMIPMRDGVRLATDIYRPALDNGDPAPGPFPVILTRTSYDKSNPVMQVEPVGQFFAAHGYAVAIQDLRGRGQSEDVGNYHHVANPAEGDDGYDTVEWLAAQPWSTGMVGMVGTSHSAVCTNAAALKSPPSLKAAWVDSAPTSGMDWQCRRGGAMAMQMFPALFVHAHDAPEIRDDPAAQARIEWGGRHMRNQLLSMPFKPGQTALAAVPNLEAILFHYYYEGAQNDFWAMETLENKTRWDQFADIPCVFSTGWYDLFTEEATQQFAELARRKSSPMRLVVGPWNHTAMRNGSTFVGEVDFGKAAAWGYPVYNRERLRWFDRWLRDIDTGVEADPPVRIFVMGGGDGTVSAPGGKVSGLFGAGLETRGYLNHGGVWREEAEWPLSRATPTPFYLRPGARLSTDTSAETGSVTWEHDPDHPVPTLGASVAPFLEFQPLPRGISADYLSTRGRMTTFVHDGPMHQRERPDLFACREPYPMLSERPDVVVFETEPLAEAIEVSGQVRVKLWISSDALDTDFTARLIDVYPPSEAVPEGYHMNILDSILRARFRNGFEREELMEPGTIYPITIVLPPTSNLFAKGHRIRLDIASSNFPQFDVNPNTGEPLGRETHRKKALNTVHFGPATPSHILLPVMPR</sequence>
<name>A0A1K2I3Z9_9HYPH</name>
<proteinExistence type="predicted"/>
<dbReference type="Pfam" id="PF08530">
    <property type="entry name" value="PepX_C"/>
    <property type="match status" value="1"/>
</dbReference>
<dbReference type="RefSeq" id="WP_072346029.1">
    <property type="nucleotide sequence ID" value="NZ_FPKU01000003.1"/>
</dbReference>
<dbReference type="Proteomes" id="UP000183447">
    <property type="component" value="Unassembled WGS sequence"/>
</dbReference>
<protein>
    <recommendedName>
        <fullName evidence="2">Xaa-Pro dipeptidyl-peptidase C-terminal domain-containing protein</fullName>
    </recommendedName>
</protein>
<organism evidence="3 4">
    <name type="scientific">Devosia enhydra</name>
    <dbReference type="NCBI Taxonomy" id="665118"/>
    <lineage>
        <taxon>Bacteria</taxon>
        <taxon>Pseudomonadati</taxon>
        <taxon>Pseudomonadota</taxon>
        <taxon>Alphaproteobacteria</taxon>
        <taxon>Hyphomicrobiales</taxon>
        <taxon>Devosiaceae</taxon>
        <taxon>Devosia</taxon>
    </lineage>
</organism>
<dbReference type="PANTHER" id="PTHR43056">
    <property type="entry name" value="PEPTIDASE S9 PROLYL OLIGOPEPTIDASE"/>
    <property type="match status" value="1"/>
</dbReference>
<evidence type="ECO:0000256" key="1">
    <source>
        <dbReference type="ARBA" id="ARBA00022801"/>
    </source>
</evidence>
<dbReference type="Pfam" id="PF02129">
    <property type="entry name" value="Peptidase_S15"/>
    <property type="match status" value="1"/>
</dbReference>
<dbReference type="InterPro" id="IPR008979">
    <property type="entry name" value="Galactose-bd-like_sf"/>
</dbReference>
<dbReference type="InterPro" id="IPR000383">
    <property type="entry name" value="Xaa-Pro-like_dom"/>
</dbReference>
<dbReference type="InterPro" id="IPR050585">
    <property type="entry name" value="Xaa-Pro_dipeptidyl-ppase/CocE"/>
</dbReference>
<keyword evidence="4" id="KW-1185">Reference proteome</keyword>
<dbReference type="Gene3D" id="2.60.120.260">
    <property type="entry name" value="Galactose-binding domain-like"/>
    <property type="match status" value="1"/>
</dbReference>
<feature type="domain" description="Xaa-Pro dipeptidyl-peptidase C-terminal" evidence="2">
    <location>
        <begin position="338"/>
        <end position="651"/>
    </location>
</feature>
<evidence type="ECO:0000313" key="3">
    <source>
        <dbReference type="EMBL" id="SFZ86460.1"/>
    </source>
</evidence>
<evidence type="ECO:0000313" key="4">
    <source>
        <dbReference type="Proteomes" id="UP000183447"/>
    </source>
</evidence>
<dbReference type="SUPFAM" id="SSF49785">
    <property type="entry name" value="Galactose-binding domain-like"/>
    <property type="match status" value="1"/>
</dbReference>
<dbReference type="EMBL" id="FPKU01000003">
    <property type="protein sequence ID" value="SFZ86460.1"/>
    <property type="molecule type" value="Genomic_DNA"/>
</dbReference>
<dbReference type="InterPro" id="IPR005674">
    <property type="entry name" value="CocE/Ser_esterase"/>
</dbReference>
<dbReference type="PANTHER" id="PTHR43056:SF10">
    <property type="entry name" value="COCE_NOND FAMILY, PUTATIVE (AFU_ORTHOLOGUE AFUA_7G00600)-RELATED"/>
    <property type="match status" value="1"/>
</dbReference>
<accession>A0A1K2I3Z9</accession>
<dbReference type="AlphaFoldDB" id="A0A1K2I3Z9"/>
<dbReference type="Gene3D" id="3.40.50.1820">
    <property type="entry name" value="alpha/beta hydrolase"/>
    <property type="match status" value="1"/>
</dbReference>
<keyword evidence="1" id="KW-0378">Hydrolase</keyword>
<dbReference type="STRING" id="665118.SAMN02983003_3642"/>
<dbReference type="SMART" id="SM00939">
    <property type="entry name" value="PepX_C"/>
    <property type="match status" value="1"/>
</dbReference>
<dbReference type="InterPro" id="IPR013736">
    <property type="entry name" value="Xaa-Pro_dipept_C"/>
</dbReference>
<reference evidence="3 4" key="1">
    <citation type="submission" date="2016-11" db="EMBL/GenBank/DDBJ databases">
        <authorList>
            <person name="Jaros S."/>
            <person name="Januszkiewicz K."/>
            <person name="Wedrychowicz H."/>
        </authorList>
    </citation>
    <scope>NUCLEOTIDE SEQUENCE [LARGE SCALE GENOMIC DNA]</scope>
    <source>
        <strain evidence="3 4">ATCC 23634</strain>
    </source>
</reference>
<dbReference type="GO" id="GO:0008239">
    <property type="term" value="F:dipeptidyl-peptidase activity"/>
    <property type="evidence" value="ECO:0007669"/>
    <property type="project" value="InterPro"/>
</dbReference>
<dbReference type="NCBIfam" id="TIGR00976">
    <property type="entry name" value="CocE_NonD"/>
    <property type="match status" value="2"/>
</dbReference>
<evidence type="ECO:0000259" key="2">
    <source>
        <dbReference type="SMART" id="SM00939"/>
    </source>
</evidence>
<dbReference type="SUPFAM" id="SSF53474">
    <property type="entry name" value="alpha/beta-Hydrolases"/>
    <property type="match status" value="1"/>
</dbReference>
<dbReference type="Gene3D" id="1.10.3020.10">
    <property type="entry name" value="alpha-amino acid ester hydrolase ( Helical cap domain)"/>
    <property type="match status" value="1"/>
</dbReference>
<dbReference type="InterPro" id="IPR029058">
    <property type="entry name" value="AB_hydrolase_fold"/>
</dbReference>
<gene>
    <name evidence="3" type="ORF">SAMN02983003_3642</name>
</gene>